<feature type="region of interest" description="Disordered" evidence="1">
    <location>
        <begin position="63"/>
        <end position="90"/>
    </location>
</feature>
<proteinExistence type="predicted"/>
<sequence>VDLDVLLECFTRLEERLAFCEGFAADTTGEHLKNLVHFLMPLREIHTKEDEYQSGAYCPLLSAKDGRAPPNSPSRMYETPNSEPAEANCP</sequence>
<protein>
    <submittedName>
        <fullName evidence="2">Uncharacterized protein</fullName>
    </submittedName>
</protein>
<evidence type="ECO:0000313" key="3">
    <source>
        <dbReference type="Proteomes" id="UP000750711"/>
    </source>
</evidence>
<comment type="caution">
    <text evidence="2">The sequence shown here is derived from an EMBL/GenBank/DDBJ whole genome shotgun (WGS) entry which is preliminary data.</text>
</comment>
<evidence type="ECO:0000313" key="2">
    <source>
        <dbReference type="EMBL" id="KAH0564985.1"/>
    </source>
</evidence>
<organism evidence="2 3">
    <name type="scientific">Trichoglossum hirsutum</name>
    <dbReference type="NCBI Taxonomy" id="265104"/>
    <lineage>
        <taxon>Eukaryota</taxon>
        <taxon>Fungi</taxon>
        <taxon>Dikarya</taxon>
        <taxon>Ascomycota</taxon>
        <taxon>Pezizomycotina</taxon>
        <taxon>Geoglossomycetes</taxon>
        <taxon>Geoglossales</taxon>
        <taxon>Geoglossaceae</taxon>
        <taxon>Trichoglossum</taxon>
    </lineage>
</organism>
<accession>A0A9P8LFS9</accession>
<keyword evidence="3" id="KW-1185">Reference proteome</keyword>
<gene>
    <name evidence="2" type="ORF">GP486_001617</name>
</gene>
<dbReference type="EMBL" id="JAGHQM010000151">
    <property type="protein sequence ID" value="KAH0564985.1"/>
    <property type="molecule type" value="Genomic_DNA"/>
</dbReference>
<reference evidence="2" key="1">
    <citation type="submission" date="2021-03" db="EMBL/GenBank/DDBJ databases">
        <title>Comparative genomics and phylogenomic investigation of the class Geoglossomycetes provide insights into ecological specialization and systematics.</title>
        <authorList>
            <person name="Melie T."/>
            <person name="Pirro S."/>
            <person name="Miller A.N."/>
            <person name="Quandt A."/>
        </authorList>
    </citation>
    <scope>NUCLEOTIDE SEQUENCE</scope>
    <source>
        <strain evidence="2">CAQ_001_2017</strain>
    </source>
</reference>
<evidence type="ECO:0000256" key="1">
    <source>
        <dbReference type="SAM" id="MobiDB-lite"/>
    </source>
</evidence>
<feature type="non-terminal residue" evidence="2">
    <location>
        <position position="1"/>
    </location>
</feature>
<name>A0A9P8LFS9_9PEZI</name>
<dbReference type="AlphaFoldDB" id="A0A9P8LFS9"/>
<dbReference type="Proteomes" id="UP000750711">
    <property type="component" value="Unassembled WGS sequence"/>
</dbReference>